<dbReference type="InterPro" id="IPR036249">
    <property type="entry name" value="Thioredoxin-like_sf"/>
</dbReference>
<feature type="domain" description="Glutaredoxin" evidence="1">
    <location>
        <begin position="50"/>
        <end position="111"/>
    </location>
</feature>
<dbReference type="GO" id="GO:0005796">
    <property type="term" value="C:Golgi lumen"/>
    <property type="evidence" value="ECO:0007669"/>
    <property type="project" value="TreeGrafter"/>
</dbReference>
<dbReference type="SUPFAM" id="SSF52833">
    <property type="entry name" value="Thioredoxin-like"/>
    <property type="match status" value="1"/>
</dbReference>
<dbReference type="PANTHER" id="PTHR45694:SF5">
    <property type="entry name" value="GLUTAREDOXIN 2"/>
    <property type="match status" value="1"/>
</dbReference>
<dbReference type="Gene3D" id="3.40.30.10">
    <property type="entry name" value="Glutaredoxin"/>
    <property type="match status" value="1"/>
</dbReference>
<sequence>MLNFVTQFPERALPPQVLEDEADIANVLRDDARSAGDHDWDEGTRELPLVVFSKTYCPFSKRAKALLSELHLSPAPFIVEADLRSDTNLIKSLLTKLTHHSTFPNVFVGGVSLGGSDDIAALHESGRLKDILRAVGVKSHPGHDRDA</sequence>
<accession>A0A167J1J1</accession>
<dbReference type="GO" id="GO:0000324">
    <property type="term" value="C:fungal-type vacuole"/>
    <property type="evidence" value="ECO:0007669"/>
    <property type="project" value="TreeGrafter"/>
</dbReference>
<gene>
    <name evidence="2" type="ORF">CALVIDRAFT_486475</name>
</gene>
<dbReference type="OrthoDB" id="423313at2759"/>
<dbReference type="Pfam" id="PF00462">
    <property type="entry name" value="Glutaredoxin"/>
    <property type="match status" value="1"/>
</dbReference>
<reference evidence="2 3" key="1">
    <citation type="journal article" date="2016" name="Mol. Biol. Evol.">
        <title>Comparative Genomics of Early-Diverging Mushroom-Forming Fungi Provides Insights into the Origins of Lignocellulose Decay Capabilities.</title>
        <authorList>
            <person name="Nagy L.G."/>
            <person name="Riley R."/>
            <person name="Tritt A."/>
            <person name="Adam C."/>
            <person name="Daum C."/>
            <person name="Floudas D."/>
            <person name="Sun H."/>
            <person name="Yadav J.S."/>
            <person name="Pangilinan J."/>
            <person name="Larsson K.H."/>
            <person name="Matsuura K."/>
            <person name="Barry K."/>
            <person name="Labutti K."/>
            <person name="Kuo R."/>
            <person name="Ohm R.A."/>
            <person name="Bhattacharya S.S."/>
            <person name="Shirouzu T."/>
            <person name="Yoshinaga Y."/>
            <person name="Martin F.M."/>
            <person name="Grigoriev I.V."/>
            <person name="Hibbett D.S."/>
        </authorList>
    </citation>
    <scope>NUCLEOTIDE SEQUENCE [LARGE SCALE GENOMIC DNA]</scope>
    <source>
        <strain evidence="2 3">TUFC12733</strain>
    </source>
</reference>
<dbReference type="PRINTS" id="PR00160">
    <property type="entry name" value="GLUTAREDOXIN"/>
</dbReference>
<dbReference type="Proteomes" id="UP000076738">
    <property type="component" value="Unassembled WGS sequence"/>
</dbReference>
<dbReference type="PROSITE" id="PS51354">
    <property type="entry name" value="GLUTAREDOXIN_2"/>
    <property type="match status" value="1"/>
</dbReference>
<dbReference type="EMBL" id="KV417304">
    <property type="protein sequence ID" value="KZO93149.1"/>
    <property type="molecule type" value="Genomic_DNA"/>
</dbReference>
<protein>
    <submittedName>
        <fullName evidence="2">Thioredoxin-like protein</fullName>
    </submittedName>
</protein>
<dbReference type="GO" id="GO:0005801">
    <property type="term" value="C:cis-Golgi network"/>
    <property type="evidence" value="ECO:0007669"/>
    <property type="project" value="TreeGrafter"/>
</dbReference>
<evidence type="ECO:0000313" key="2">
    <source>
        <dbReference type="EMBL" id="KZO93149.1"/>
    </source>
</evidence>
<dbReference type="InterPro" id="IPR014025">
    <property type="entry name" value="Glutaredoxin_subgr"/>
</dbReference>
<dbReference type="GO" id="GO:0015038">
    <property type="term" value="F:glutathione disulfide oxidoreductase activity"/>
    <property type="evidence" value="ECO:0007669"/>
    <property type="project" value="TreeGrafter"/>
</dbReference>
<dbReference type="STRING" id="1330018.A0A167J1J1"/>
<dbReference type="AlphaFoldDB" id="A0A167J1J1"/>
<dbReference type="PANTHER" id="PTHR45694">
    <property type="entry name" value="GLUTAREDOXIN 2"/>
    <property type="match status" value="1"/>
</dbReference>
<dbReference type="GO" id="GO:0034599">
    <property type="term" value="P:cellular response to oxidative stress"/>
    <property type="evidence" value="ECO:0007669"/>
    <property type="project" value="TreeGrafter"/>
</dbReference>
<evidence type="ECO:0000313" key="3">
    <source>
        <dbReference type="Proteomes" id="UP000076738"/>
    </source>
</evidence>
<evidence type="ECO:0000259" key="1">
    <source>
        <dbReference type="Pfam" id="PF00462"/>
    </source>
</evidence>
<dbReference type="InterPro" id="IPR002109">
    <property type="entry name" value="Glutaredoxin"/>
</dbReference>
<keyword evidence="3" id="KW-1185">Reference proteome</keyword>
<name>A0A167J1J1_CALVF</name>
<proteinExistence type="predicted"/>
<organism evidence="2 3">
    <name type="scientific">Calocera viscosa (strain TUFC12733)</name>
    <dbReference type="NCBI Taxonomy" id="1330018"/>
    <lineage>
        <taxon>Eukaryota</taxon>
        <taxon>Fungi</taxon>
        <taxon>Dikarya</taxon>
        <taxon>Basidiomycota</taxon>
        <taxon>Agaricomycotina</taxon>
        <taxon>Dacrymycetes</taxon>
        <taxon>Dacrymycetales</taxon>
        <taxon>Dacrymycetaceae</taxon>
        <taxon>Calocera</taxon>
    </lineage>
</organism>
<dbReference type="CDD" id="cd03419">
    <property type="entry name" value="GRX_GRXh_1_2_like"/>
    <property type="match status" value="1"/>
</dbReference>